<evidence type="ECO:0000313" key="2">
    <source>
        <dbReference type="Proteomes" id="UP000323136"/>
    </source>
</evidence>
<dbReference type="Proteomes" id="UP000323136">
    <property type="component" value="Unassembled WGS sequence"/>
</dbReference>
<organism evidence="1 2">
    <name type="scientific">Tenacibaculum adriaticum</name>
    <dbReference type="NCBI Taxonomy" id="413713"/>
    <lineage>
        <taxon>Bacteria</taxon>
        <taxon>Pseudomonadati</taxon>
        <taxon>Bacteroidota</taxon>
        <taxon>Flavobacteriia</taxon>
        <taxon>Flavobacteriales</taxon>
        <taxon>Flavobacteriaceae</taxon>
        <taxon>Tenacibaculum</taxon>
    </lineage>
</organism>
<comment type="caution">
    <text evidence="1">The sequence shown here is derived from an EMBL/GenBank/DDBJ whole genome shotgun (WGS) entry which is preliminary data.</text>
</comment>
<dbReference type="OrthoDB" id="1202013at2"/>
<evidence type="ECO:0000313" key="1">
    <source>
        <dbReference type="EMBL" id="TYP99144.1"/>
    </source>
</evidence>
<protein>
    <recommendedName>
        <fullName evidence="3">Lipoprotein</fullName>
    </recommendedName>
</protein>
<accession>A0A5S5DTZ9</accession>
<name>A0A5S5DTZ9_9FLAO</name>
<dbReference type="PROSITE" id="PS51257">
    <property type="entry name" value="PROKAR_LIPOPROTEIN"/>
    <property type="match status" value="1"/>
</dbReference>
<dbReference type="RefSeq" id="WP_148869927.1">
    <property type="nucleotide sequence ID" value="NZ_VNIA01000002.1"/>
</dbReference>
<evidence type="ECO:0008006" key="3">
    <source>
        <dbReference type="Google" id="ProtNLM"/>
    </source>
</evidence>
<gene>
    <name evidence="1" type="ORF">C7447_102463</name>
</gene>
<sequence>MRVFLSIFIVSIFTLSCTKQSKGNAERFKHGIFEIPAGEGYGKTTIKRIDSLQIEEYTKKVNISSDSTVSEREEKHIDTLYIKWKNSFAYTLRMKNPKTDLDKDPIFVQINKVTDTSYHFTAKIGYSKFRQKGTVFISKQ</sequence>
<dbReference type="AlphaFoldDB" id="A0A5S5DTZ9"/>
<dbReference type="EMBL" id="VNIA01000002">
    <property type="protein sequence ID" value="TYP99144.1"/>
    <property type="molecule type" value="Genomic_DNA"/>
</dbReference>
<reference evidence="1 2" key="1">
    <citation type="submission" date="2019-07" db="EMBL/GenBank/DDBJ databases">
        <title>Genomic Encyclopedia of Type Strains, Phase IV (KMG-IV): sequencing the most valuable type-strain genomes for metagenomic binning, comparative biology and taxonomic classification.</title>
        <authorList>
            <person name="Goeker M."/>
        </authorList>
    </citation>
    <scope>NUCLEOTIDE SEQUENCE [LARGE SCALE GENOMIC DNA]</scope>
    <source>
        <strain evidence="1 2">DSM 18961</strain>
    </source>
</reference>
<keyword evidence="2" id="KW-1185">Reference proteome</keyword>
<proteinExistence type="predicted"/>